<keyword evidence="5" id="KW-1185">Reference proteome</keyword>
<evidence type="ECO:0000313" key="4">
    <source>
        <dbReference type="EMBL" id="KAL3518557.1"/>
    </source>
</evidence>
<name>A0ABD2ZJE4_9GENT</name>
<dbReference type="Proteomes" id="UP001630127">
    <property type="component" value="Unassembled WGS sequence"/>
</dbReference>
<accession>A0ABD2ZJE4</accession>
<feature type="compositionally biased region" description="Basic and acidic residues" evidence="2">
    <location>
        <begin position="286"/>
        <end position="299"/>
    </location>
</feature>
<evidence type="ECO:0000256" key="1">
    <source>
        <dbReference type="ARBA" id="ARBA00008690"/>
    </source>
</evidence>
<dbReference type="PANTHER" id="PTHR33155:SF9">
    <property type="entry name" value="FANTASTIC FOUR-LIKE PROTEIN (DUF3049)"/>
    <property type="match status" value="1"/>
</dbReference>
<protein>
    <recommendedName>
        <fullName evidence="3">FAF domain-containing protein</fullName>
    </recommendedName>
</protein>
<proteinExistence type="inferred from homology"/>
<dbReference type="EMBL" id="JBJUIK010000009">
    <property type="protein sequence ID" value="KAL3518557.1"/>
    <property type="molecule type" value="Genomic_DNA"/>
</dbReference>
<evidence type="ECO:0000313" key="5">
    <source>
        <dbReference type="Proteomes" id="UP001630127"/>
    </source>
</evidence>
<dbReference type="AlphaFoldDB" id="A0ABD2ZJE4"/>
<feature type="region of interest" description="Disordered" evidence="2">
    <location>
        <begin position="106"/>
        <end position="131"/>
    </location>
</feature>
<dbReference type="PANTHER" id="PTHR33155">
    <property type="entry name" value="FANTASTIC FOUR-LIKE PROTEIN (DUF3049)"/>
    <property type="match status" value="1"/>
</dbReference>
<dbReference type="InterPro" id="IPR021410">
    <property type="entry name" value="FAF"/>
</dbReference>
<feature type="region of interest" description="Disordered" evidence="2">
    <location>
        <begin position="249"/>
        <end position="305"/>
    </location>
</feature>
<gene>
    <name evidence="4" type="ORF">ACH5RR_021146</name>
</gene>
<feature type="domain" description="FAF" evidence="3">
    <location>
        <begin position="191"/>
        <end position="244"/>
    </location>
</feature>
<dbReference type="Pfam" id="PF11250">
    <property type="entry name" value="FAF"/>
    <property type="match status" value="1"/>
</dbReference>
<organism evidence="4 5">
    <name type="scientific">Cinchona calisaya</name>
    <dbReference type="NCBI Taxonomy" id="153742"/>
    <lineage>
        <taxon>Eukaryota</taxon>
        <taxon>Viridiplantae</taxon>
        <taxon>Streptophyta</taxon>
        <taxon>Embryophyta</taxon>
        <taxon>Tracheophyta</taxon>
        <taxon>Spermatophyta</taxon>
        <taxon>Magnoliopsida</taxon>
        <taxon>eudicotyledons</taxon>
        <taxon>Gunneridae</taxon>
        <taxon>Pentapetalae</taxon>
        <taxon>asterids</taxon>
        <taxon>lamiids</taxon>
        <taxon>Gentianales</taxon>
        <taxon>Rubiaceae</taxon>
        <taxon>Cinchonoideae</taxon>
        <taxon>Cinchoneae</taxon>
        <taxon>Cinchona</taxon>
    </lineage>
</organism>
<evidence type="ECO:0000259" key="3">
    <source>
        <dbReference type="Pfam" id="PF11250"/>
    </source>
</evidence>
<feature type="compositionally biased region" description="Basic and acidic residues" evidence="2">
    <location>
        <begin position="106"/>
        <end position="115"/>
    </location>
</feature>
<evidence type="ECO:0000256" key="2">
    <source>
        <dbReference type="SAM" id="MobiDB-lite"/>
    </source>
</evidence>
<reference evidence="4 5" key="1">
    <citation type="submission" date="2024-11" db="EMBL/GenBank/DDBJ databases">
        <title>A near-complete genome assembly of Cinchona calisaya.</title>
        <authorList>
            <person name="Lian D.C."/>
            <person name="Zhao X.W."/>
            <person name="Wei L."/>
        </authorList>
    </citation>
    <scope>NUCLEOTIDE SEQUENCE [LARGE SCALE GENOMIC DNA]</scope>
    <source>
        <tissue evidence="4">Nenye</tissue>
    </source>
</reference>
<comment type="similarity">
    <text evidence="1">Belongs to the fantastic four family.</text>
</comment>
<sequence>MAAACGSLQHIFDNPLPESPTLFESLSPWKHIKNMKPIEDSSFTEIFGELHFKENKVVVVDESSSISSSSSPDLVIRADQSSPCSSFSSSFSSSLLADLGQQNDIERPLDNKNERSYFPTSGHKKPYQHSDSFSSMNSESLSLCTEGLGFESSDDVEDLGKETSFDINHQPVEERFCFCKNSKRSRTSKGSFPPPISCISRTGKPWVCFKSYRQDGRFILQEIRFPTQEFLHACREDGRLRLQLIQSDDEILEGDEDEEGDYYDDDEEDDSEDVNLQQDDDDCEDENKNHQNIADRREIEENDAE</sequence>
<feature type="compositionally biased region" description="Acidic residues" evidence="2">
    <location>
        <begin position="249"/>
        <end position="285"/>
    </location>
</feature>
<dbReference type="InterPro" id="IPR046431">
    <property type="entry name" value="FAF_dom"/>
</dbReference>
<comment type="caution">
    <text evidence="4">The sequence shown here is derived from an EMBL/GenBank/DDBJ whole genome shotgun (WGS) entry which is preliminary data.</text>
</comment>